<feature type="compositionally biased region" description="Basic and acidic residues" evidence="1">
    <location>
        <begin position="166"/>
        <end position="190"/>
    </location>
</feature>
<comment type="caution">
    <text evidence="2">The sequence shown here is derived from an EMBL/GenBank/DDBJ whole genome shotgun (WGS) entry which is preliminary data.</text>
</comment>
<reference evidence="2" key="1">
    <citation type="submission" date="2021-01" db="EMBL/GenBank/DDBJ databases">
        <title>A chromosome-scale assembly of European eel, Anguilla anguilla.</title>
        <authorList>
            <person name="Henkel C."/>
            <person name="Jong-Raadsen S.A."/>
            <person name="Dufour S."/>
            <person name="Weltzien F.-A."/>
            <person name="Palstra A.P."/>
            <person name="Pelster B."/>
            <person name="Spaink H.P."/>
            <person name="Van Den Thillart G.E."/>
            <person name="Jansen H."/>
            <person name="Zahm M."/>
            <person name="Klopp C."/>
            <person name="Cedric C."/>
            <person name="Louis A."/>
            <person name="Berthelot C."/>
            <person name="Parey E."/>
            <person name="Roest Crollius H."/>
            <person name="Montfort J."/>
            <person name="Robinson-Rechavi M."/>
            <person name="Bucao C."/>
            <person name="Bouchez O."/>
            <person name="Gislard M."/>
            <person name="Lluch J."/>
            <person name="Milhes M."/>
            <person name="Lampietro C."/>
            <person name="Lopez Roques C."/>
            <person name="Donnadieu C."/>
            <person name="Braasch I."/>
            <person name="Desvignes T."/>
            <person name="Postlethwait J."/>
            <person name="Bobe J."/>
            <person name="Guiguen Y."/>
            <person name="Dirks R."/>
        </authorList>
    </citation>
    <scope>NUCLEOTIDE SEQUENCE</scope>
    <source>
        <strain evidence="2">Tag_6206</strain>
        <tissue evidence="2">Liver</tissue>
    </source>
</reference>
<dbReference type="EMBL" id="JAFIRN010000003">
    <property type="protein sequence ID" value="KAG5853309.1"/>
    <property type="molecule type" value="Genomic_DNA"/>
</dbReference>
<sequence>MASCTIQWGSVTSPPPPAMPKYKLAEYRYGREEMLALYVKDNKVPEDMQDKEFSAILQDEPLQPLALVPLTEEEQRNFSMSVNSVAVLRLMGKGGGAIPAGVPRGRGSTRGGRGRGRGEGGFYQRSIEDGEVGFSRTGREIHRSQSWDDRGERRFEKPLRRDGVRVGFEARRGASRTAEGRTLRGHEARTARAGGWRTLREEHEEEEGHLEPGGSWRLAGAPQRRAAGSEGLEDERDGLPEWCTDEEDGEMGTFDSSGAFLPIKKGSKDPIPEELDFQGLEDEEEEGSPNQERKDSGGEREVKEAAVSVEREAKSVSPFSPALSAPSPGQRAPDRAL</sequence>
<dbReference type="AlphaFoldDB" id="A0A9D3MQK4"/>
<dbReference type="PANTHER" id="PTHR14445">
    <property type="entry name" value="GRB10 INTERACTING GYF PROTEIN"/>
    <property type="match status" value="1"/>
</dbReference>
<feature type="compositionally biased region" description="Basic and acidic residues" evidence="1">
    <location>
        <begin position="137"/>
        <end position="150"/>
    </location>
</feature>
<evidence type="ECO:0000256" key="1">
    <source>
        <dbReference type="SAM" id="MobiDB-lite"/>
    </source>
</evidence>
<dbReference type="GO" id="GO:0048009">
    <property type="term" value="P:insulin-like growth factor receptor signaling pathway"/>
    <property type="evidence" value="ECO:0007669"/>
    <property type="project" value="TreeGrafter"/>
</dbReference>
<protein>
    <submittedName>
        <fullName evidence="2">Uncharacterized protein</fullName>
    </submittedName>
</protein>
<proteinExistence type="predicted"/>
<dbReference type="GO" id="GO:0005829">
    <property type="term" value="C:cytosol"/>
    <property type="evidence" value="ECO:0007669"/>
    <property type="project" value="TreeGrafter"/>
</dbReference>
<feature type="compositionally biased region" description="Basic and acidic residues" evidence="1">
    <location>
        <begin position="291"/>
        <end position="314"/>
    </location>
</feature>
<keyword evidence="3" id="KW-1185">Reference proteome</keyword>
<feature type="region of interest" description="Disordered" evidence="1">
    <location>
        <begin position="166"/>
        <end position="337"/>
    </location>
</feature>
<evidence type="ECO:0000313" key="3">
    <source>
        <dbReference type="Proteomes" id="UP001044222"/>
    </source>
</evidence>
<feature type="region of interest" description="Disordered" evidence="1">
    <location>
        <begin position="97"/>
        <end position="150"/>
    </location>
</feature>
<name>A0A9D3MQK4_ANGAN</name>
<dbReference type="PANTHER" id="PTHR14445:SF37">
    <property type="entry name" value="GRB10-INTERACTING GYF PROTEIN 1"/>
    <property type="match status" value="1"/>
</dbReference>
<feature type="compositionally biased region" description="Acidic residues" evidence="1">
    <location>
        <begin position="272"/>
        <end position="287"/>
    </location>
</feature>
<dbReference type="InterPro" id="IPR051640">
    <property type="entry name" value="GRB10-interact_GYF"/>
</dbReference>
<evidence type="ECO:0000313" key="2">
    <source>
        <dbReference type="EMBL" id="KAG5853309.1"/>
    </source>
</evidence>
<organism evidence="2 3">
    <name type="scientific">Anguilla anguilla</name>
    <name type="common">European freshwater eel</name>
    <name type="synonym">Muraena anguilla</name>
    <dbReference type="NCBI Taxonomy" id="7936"/>
    <lineage>
        <taxon>Eukaryota</taxon>
        <taxon>Metazoa</taxon>
        <taxon>Chordata</taxon>
        <taxon>Craniata</taxon>
        <taxon>Vertebrata</taxon>
        <taxon>Euteleostomi</taxon>
        <taxon>Actinopterygii</taxon>
        <taxon>Neopterygii</taxon>
        <taxon>Teleostei</taxon>
        <taxon>Anguilliformes</taxon>
        <taxon>Anguillidae</taxon>
        <taxon>Anguilla</taxon>
    </lineage>
</organism>
<accession>A0A9D3MQK4</accession>
<gene>
    <name evidence="2" type="ORF">ANANG_G00071790</name>
</gene>
<dbReference type="Proteomes" id="UP001044222">
    <property type="component" value="Unassembled WGS sequence"/>
</dbReference>
<feature type="compositionally biased region" description="Low complexity" evidence="1">
    <location>
        <begin position="315"/>
        <end position="328"/>
    </location>
</feature>